<dbReference type="InterPro" id="IPR015919">
    <property type="entry name" value="Cadherin-like_sf"/>
</dbReference>
<dbReference type="InterPro" id="IPR013164">
    <property type="entry name" value="Cadherin_N"/>
</dbReference>
<evidence type="ECO:0000256" key="3">
    <source>
        <dbReference type="ARBA" id="ARBA00022692"/>
    </source>
</evidence>
<reference evidence="14" key="1">
    <citation type="thesis" date="2020" institute="ProQuest LLC" country="789 East Eisenhower Parkway, Ann Arbor, MI, USA">
        <title>Comparative Genomics and Chromosome Evolution.</title>
        <authorList>
            <person name="Mudd A.B."/>
        </authorList>
    </citation>
    <scope>NUCLEOTIDE SEQUENCE</scope>
    <source>
        <strain evidence="14">1538</strain>
        <tissue evidence="14">Blood</tissue>
    </source>
</reference>
<dbReference type="SUPFAM" id="SSF49313">
    <property type="entry name" value="Cadherin-like"/>
    <property type="match status" value="4"/>
</dbReference>
<evidence type="ECO:0000313" key="15">
    <source>
        <dbReference type="Proteomes" id="UP001181693"/>
    </source>
</evidence>
<feature type="domain" description="Cadherin" evidence="13">
    <location>
        <begin position="129"/>
        <end position="237"/>
    </location>
</feature>
<dbReference type="Pfam" id="PF08266">
    <property type="entry name" value="Cadherin_2"/>
    <property type="match status" value="1"/>
</dbReference>
<dbReference type="Proteomes" id="UP001181693">
    <property type="component" value="Unassembled WGS sequence"/>
</dbReference>
<dbReference type="GO" id="GO:0005886">
    <property type="term" value="C:plasma membrane"/>
    <property type="evidence" value="ECO:0007669"/>
    <property type="project" value="UniProtKB-SubCell"/>
</dbReference>
<feature type="signal peptide" evidence="12">
    <location>
        <begin position="1"/>
        <end position="24"/>
    </location>
</feature>
<feature type="chain" id="PRO_5043842200" description="Cadherin domain-containing protein" evidence="12">
    <location>
        <begin position="25"/>
        <end position="551"/>
    </location>
</feature>
<keyword evidence="6 11" id="KW-0106">Calcium</keyword>
<keyword evidence="9" id="KW-0472">Membrane</keyword>
<comment type="subcellular location">
    <subcellularLocation>
        <location evidence="1">Cell membrane</location>
        <topology evidence="1">Single-pass type I membrane protein</topology>
    </subcellularLocation>
</comment>
<dbReference type="PROSITE" id="PS00232">
    <property type="entry name" value="CADHERIN_1"/>
    <property type="match status" value="2"/>
</dbReference>
<dbReference type="GO" id="GO:0005509">
    <property type="term" value="F:calcium ion binding"/>
    <property type="evidence" value="ECO:0007669"/>
    <property type="project" value="UniProtKB-UniRule"/>
</dbReference>
<dbReference type="GO" id="GO:0007156">
    <property type="term" value="P:homophilic cell adhesion via plasma membrane adhesion molecules"/>
    <property type="evidence" value="ECO:0007669"/>
    <property type="project" value="InterPro"/>
</dbReference>
<evidence type="ECO:0000256" key="8">
    <source>
        <dbReference type="ARBA" id="ARBA00022989"/>
    </source>
</evidence>
<name>A0AAV3ANI5_PYXAD</name>
<gene>
    <name evidence="14" type="ORF">GDO54_006626</name>
</gene>
<dbReference type="FunFam" id="2.60.40.60:FF:000002">
    <property type="entry name" value="Protocadherin alpha 2"/>
    <property type="match status" value="1"/>
</dbReference>
<dbReference type="Pfam" id="PF00028">
    <property type="entry name" value="Cadherin"/>
    <property type="match status" value="3"/>
</dbReference>
<dbReference type="CDD" id="cd11304">
    <property type="entry name" value="Cadherin_repeat"/>
    <property type="match status" value="4"/>
</dbReference>
<organism evidence="14 15">
    <name type="scientific">Pyxicephalus adspersus</name>
    <name type="common">African bullfrog</name>
    <dbReference type="NCBI Taxonomy" id="30357"/>
    <lineage>
        <taxon>Eukaryota</taxon>
        <taxon>Metazoa</taxon>
        <taxon>Chordata</taxon>
        <taxon>Craniata</taxon>
        <taxon>Vertebrata</taxon>
        <taxon>Euteleostomi</taxon>
        <taxon>Amphibia</taxon>
        <taxon>Batrachia</taxon>
        <taxon>Anura</taxon>
        <taxon>Neobatrachia</taxon>
        <taxon>Ranoidea</taxon>
        <taxon>Pyxicephalidae</taxon>
        <taxon>Pyxicephalinae</taxon>
        <taxon>Pyxicephalus</taxon>
    </lineage>
</organism>
<protein>
    <recommendedName>
        <fullName evidence="13">Cadherin domain-containing protein</fullName>
    </recommendedName>
</protein>
<dbReference type="SMART" id="SM00112">
    <property type="entry name" value="CA"/>
    <property type="match status" value="4"/>
</dbReference>
<keyword evidence="8" id="KW-1133">Transmembrane helix</keyword>
<keyword evidence="4 12" id="KW-0732">Signal</keyword>
<evidence type="ECO:0000256" key="5">
    <source>
        <dbReference type="ARBA" id="ARBA00022737"/>
    </source>
</evidence>
<keyword evidence="10" id="KW-0325">Glycoprotein</keyword>
<dbReference type="EMBL" id="DYDO01000002">
    <property type="protein sequence ID" value="DBA30671.1"/>
    <property type="molecule type" value="Genomic_DNA"/>
</dbReference>
<accession>A0AAV3ANI5</accession>
<evidence type="ECO:0000259" key="13">
    <source>
        <dbReference type="PROSITE" id="PS50268"/>
    </source>
</evidence>
<proteinExistence type="predicted"/>
<evidence type="ECO:0000256" key="2">
    <source>
        <dbReference type="ARBA" id="ARBA00022475"/>
    </source>
</evidence>
<evidence type="ECO:0000256" key="12">
    <source>
        <dbReference type="SAM" id="SignalP"/>
    </source>
</evidence>
<dbReference type="AlphaFoldDB" id="A0AAV3ANI5"/>
<dbReference type="PROSITE" id="PS50268">
    <property type="entry name" value="CADHERIN_2"/>
    <property type="match status" value="4"/>
</dbReference>
<keyword evidence="15" id="KW-1185">Reference proteome</keyword>
<evidence type="ECO:0000256" key="6">
    <source>
        <dbReference type="ARBA" id="ARBA00022837"/>
    </source>
</evidence>
<feature type="domain" description="Cadherin" evidence="13">
    <location>
        <begin position="238"/>
        <end position="344"/>
    </location>
</feature>
<evidence type="ECO:0000256" key="10">
    <source>
        <dbReference type="ARBA" id="ARBA00023180"/>
    </source>
</evidence>
<evidence type="ECO:0000256" key="1">
    <source>
        <dbReference type="ARBA" id="ARBA00004251"/>
    </source>
</evidence>
<keyword evidence="2" id="KW-1003">Cell membrane</keyword>
<evidence type="ECO:0000313" key="14">
    <source>
        <dbReference type="EMBL" id="DBA30671.1"/>
    </source>
</evidence>
<dbReference type="FunFam" id="2.60.40.60:FF:000001">
    <property type="entry name" value="Protocadherin alpha 2"/>
    <property type="match status" value="1"/>
</dbReference>
<dbReference type="Gene3D" id="2.60.40.60">
    <property type="entry name" value="Cadherins"/>
    <property type="match status" value="5"/>
</dbReference>
<keyword evidence="3" id="KW-0812">Transmembrane</keyword>
<dbReference type="PANTHER" id="PTHR24028">
    <property type="entry name" value="CADHERIN-87A"/>
    <property type="match status" value="1"/>
</dbReference>
<dbReference type="InterPro" id="IPR050174">
    <property type="entry name" value="Protocadherin/Cadherin-CA"/>
</dbReference>
<dbReference type="FunFam" id="2.60.40.60:FF:000007">
    <property type="entry name" value="Protocadherin alpha 2"/>
    <property type="match status" value="1"/>
</dbReference>
<dbReference type="PANTHER" id="PTHR24028:SF73">
    <property type="entry name" value="PROTOCADHERIN GAMMA-B3-RELATED"/>
    <property type="match status" value="1"/>
</dbReference>
<evidence type="ECO:0000256" key="11">
    <source>
        <dbReference type="PROSITE-ProRule" id="PRU00043"/>
    </source>
</evidence>
<evidence type="ECO:0000256" key="9">
    <source>
        <dbReference type="ARBA" id="ARBA00023136"/>
    </source>
</evidence>
<dbReference type="InterPro" id="IPR002126">
    <property type="entry name" value="Cadherin-like_dom"/>
</dbReference>
<evidence type="ECO:0000256" key="7">
    <source>
        <dbReference type="ARBA" id="ARBA00022889"/>
    </source>
</evidence>
<feature type="domain" description="Cadherin" evidence="13">
    <location>
        <begin position="23"/>
        <end position="128"/>
    </location>
</feature>
<dbReference type="InterPro" id="IPR020894">
    <property type="entry name" value="Cadherin_CS"/>
</dbReference>
<feature type="domain" description="Cadherin" evidence="13">
    <location>
        <begin position="412"/>
        <end position="521"/>
    </location>
</feature>
<keyword evidence="5" id="KW-0677">Repeat</keyword>
<keyword evidence="7" id="KW-0130">Cell adhesion</keyword>
<sequence>MYKGIRWQVLFYFLFSWLYHSVSGQIHYSIVEEMRKDSVISNIADDLGLDIKELLSRRLRIVSRVAEKYFYVNLDNGNLYVKDRIDRETLCGVEVTCYLTFDAVLENPLNILRIKVDIQDINDNPPVFYLNTFTFEAIESTPSGTRFALQNAKDPDFGINSVQSYKLSDNKYFTLSEKNKSDGSKFLELVLEKPLDRESQNVHEFSITATDGGKPMRFGTALIRFVVTDVNDNFPVFAQEVYKISVNENIPVNTTIVTVNATDKDEGINAQISYSFIETSGSIDHTETFHINSKTGEIKLNQKLDFELTNNYELSVQAKDGGALAAHCKVLIEVIDENDNAPEISITSLFSPIPEDSIPGTVIALIEVDDQDSKENANIDCRLIEQPLFSLVIKRTIRLDISDVNDNTPAFMKSSYVVYIPENNLPGVSVCNIQASDPDSGDNAKIIYSISKVNTEDFPLSSYLSINMETGVLYAQKSFDFEQHKEFFVPIIATDNGSPSLRTNTTVHIRIVDQNDNAPRILFPSPGSGAIKLSLWIILLTLMIQVLEMKV</sequence>
<dbReference type="PRINTS" id="PR00205">
    <property type="entry name" value="CADHERIN"/>
</dbReference>
<dbReference type="FunFam" id="2.60.40.60:FF:000006">
    <property type="entry name" value="Protocadherin alpha 2"/>
    <property type="match status" value="1"/>
</dbReference>
<evidence type="ECO:0000256" key="4">
    <source>
        <dbReference type="ARBA" id="ARBA00022729"/>
    </source>
</evidence>
<comment type="caution">
    <text evidence="14">The sequence shown here is derived from an EMBL/GenBank/DDBJ whole genome shotgun (WGS) entry which is preliminary data.</text>
</comment>